<reference evidence="1 2" key="1">
    <citation type="submission" date="2019-12" db="EMBL/GenBank/DDBJ databases">
        <title>Strain KN286 was isolated from seawater, which was collected from Caroline Seamount in the tropical western Pacific.</title>
        <authorList>
            <person name="Wang Q."/>
        </authorList>
    </citation>
    <scope>NUCLEOTIDE SEQUENCE [LARGE SCALE GENOMIC DNA]</scope>
    <source>
        <strain evidence="1 2">KN286</strain>
    </source>
</reference>
<protein>
    <submittedName>
        <fullName evidence="1">AAA family ATPase</fullName>
    </submittedName>
</protein>
<dbReference type="Proteomes" id="UP000436016">
    <property type="component" value="Unassembled WGS sequence"/>
</dbReference>
<dbReference type="SUPFAM" id="SSF52540">
    <property type="entry name" value="P-loop containing nucleoside triphosphate hydrolases"/>
    <property type="match status" value="1"/>
</dbReference>
<dbReference type="AlphaFoldDB" id="A0A6B0TPY4"/>
<dbReference type="Gene3D" id="3.40.50.300">
    <property type="entry name" value="P-loop containing nucleotide triphosphate hydrolases"/>
    <property type="match status" value="2"/>
</dbReference>
<gene>
    <name evidence="1" type="ORF">GSH16_14705</name>
</gene>
<dbReference type="EMBL" id="WUWG01000007">
    <property type="protein sequence ID" value="MXU66697.1"/>
    <property type="molecule type" value="Genomic_DNA"/>
</dbReference>
<accession>A0A6B0TPY4</accession>
<dbReference type="InterPro" id="IPR027417">
    <property type="entry name" value="P-loop_NTPase"/>
</dbReference>
<evidence type="ECO:0000313" key="1">
    <source>
        <dbReference type="EMBL" id="MXU66697.1"/>
    </source>
</evidence>
<proteinExistence type="predicted"/>
<keyword evidence="2" id="KW-1185">Reference proteome</keyword>
<dbReference type="Pfam" id="PF13671">
    <property type="entry name" value="AAA_33"/>
    <property type="match status" value="1"/>
</dbReference>
<name>A0A6B0TPY4_9RHOB</name>
<evidence type="ECO:0000313" key="2">
    <source>
        <dbReference type="Proteomes" id="UP000436016"/>
    </source>
</evidence>
<comment type="caution">
    <text evidence="1">The sequence shown here is derived from an EMBL/GenBank/DDBJ whole genome shotgun (WGS) entry which is preliminary data.</text>
</comment>
<sequence length="211" mass="22572">MAARGGVRTNPPDCATRHALSCDRGGSRMTRVVAISGPPGAGKTALARRLAETAGATLLSFDDFETMTDLGPAAIEDWLDRGAPLDELASAPFAAAVGRARGRLVLDMPLGRADPLVGDRIDCAVWLDCPPDLALARKVAQFARDAATQPAPGFAPWLAAYLQNYERIVRPCIDMLCEKSRNTADIILDTSGSEVTSHERLTTALKIRKFL</sequence>
<organism evidence="1 2">
    <name type="scientific">Oceanomicrobium pacificus</name>
    <dbReference type="NCBI Taxonomy" id="2692916"/>
    <lineage>
        <taxon>Bacteria</taxon>
        <taxon>Pseudomonadati</taxon>
        <taxon>Pseudomonadota</taxon>
        <taxon>Alphaproteobacteria</taxon>
        <taxon>Rhodobacterales</taxon>
        <taxon>Paracoccaceae</taxon>
        <taxon>Oceanomicrobium</taxon>
    </lineage>
</organism>